<gene>
    <name evidence="2" type="ORF">NEOLI_002179</name>
</gene>
<evidence type="ECO:0000313" key="2">
    <source>
        <dbReference type="EMBL" id="OLL21901.1"/>
    </source>
</evidence>
<dbReference type="Proteomes" id="UP000186594">
    <property type="component" value="Unassembled WGS sequence"/>
</dbReference>
<dbReference type="Gene3D" id="1.20.58.670">
    <property type="entry name" value="Dsl1p vesicle tethering complex, Tip20p subunit, domain D"/>
    <property type="match status" value="1"/>
</dbReference>
<dbReference type="InterPro" id="IPR042042">
    <property type="entry name" value="Tip20p_domB"/>
</dbReference>
<dbReference type="PANTHER" id="PTHR13520">
    <property type="entry name" value="RAD50-INTERACTING PROTEIN 1 RINT-1"/>
    <property type="match status" value="1"/>
</dbReference>
<organism evidence="2 3">
    <name type="scientific">Neolecta irregularis (strain DAH-3)</name>
    <dbReference type="NCBI Taxonomy" id="1198029"/>
    <lineage>
        <taxon>Eukaryota</taxon>
        <taxon>Fungi</taxon>
        <taxon>Dikarya</taxon>
        <taxon>Ascomycota</taxon>
        <taxon>Taphrinomycotina</taxon>
        <taxon>Neolectales</taxon>
        <taxon>Neolectaceae</taxon>
        <taxon>Neolecta</taxon>
    </lineage>
</organism>
<sequence length="833" mass="95907">MTNISSPIPGSWTFYDNPFDRSEKILEAPKFIEDDNTITTGEIQGASDPATTYVEHKLESYQDLASIEQLLAQLNAQQNNLKEHIERSQTNVHQATKEVSRHKLEISAQTDRLMDRVSIYEAAGARRIGSVIERFFNGKEIYGFDYASDFLEVAGSTLREPKLIADSDLIDKNTEDTRTALEQFNTLRSLTNDVKRRNDDADRGAMHLIDFLQKNTESIWTRMRTTLGSLTAIGWPHKVESMDEHSSRQIFKEKFLQVLLLEPNDSEARAAIDHDLGSYENTRRYNVLLPFEILAKPLAVRFRYHFDGNRPTNQIDKPEWFFVHTLRVLEDHLPFVSSQLQQLLNSFDFSSHDAINEFISAVLQIIYTKLSSLLPIVENEPQLVSHLIAESLNFDTAVRNLYGYLPYGEHEWKGTVDVIIGKSMFFDLWMDFERNFANERYERVINSDDAWQLDFETVEKEDTKPSKSALRLKDLLSAVTDRYREVPSAQQRLQFLINTQLSLLDSYHNRLTSSLEAFESLTKGLGRAVPGVRQDDSELTTGIQGLERLCRVYGSSCFMQKTLELWDEDIFFLKMWQELISEKMKNQQLSPLVGTSGIPSSAKNEDQTLFQESFYSYQKLSERTEKLILHHCVKEAISSMNDYLRIYTWGIHTDLNSSDHQAISPELTKITNTIRTIVQFLEHALSQSKFLKIFLGVANELQQYFWDWVVMRNKFSVSGVGQLSRDISELTRTFGIFFLESESYFQRLQDACTLLSLPTKEDVNDSSTSVCFDDVVAMLMRDEKTGKHEETEQVLSELGVKTIDLQLARQVLRQSVGFTGQMTPWDQPHVDRL</sequence>
<dbReference type="GO" id="GO:0060628">
    <property type="term" value="P:regulation of ER to Golgi vesicle-mediated transport"/>
    <property type="evidence" value="ECO:0007669"/>
    <property type="project" value="TreeGrafter"/>
</dbReference>
<dbReference type="PANTHER" id="PTHR13520:SF0">
    <property type="entry name" value="RAD50-INTERACTING PROTEIN 1"/>
    <property type="match status" value="1"/>
</dbReference>
<keyword evidence="3" id="KW-1185">Reference proteome</keyword>
<keyword evidence="1" id="KW-0175">Coiled coil</keyword>
<dbReference type="Gene3D" id="1.20.58.1420">
    <property type="entry name" value="Dsl1p vesicle tethering complex, Tip20p subunit, domain B"/>
    <property type="match status" value="1"/>
</dbReference>
<reference evidence="2 3" key="1">
    <citation type="submission" date="2016-04" db="EMBL/GenBank/DDBJ databases">
        <title>Evolutionary innovation and constraint leading to complex multicellularity in the Ascomycota.</title>
        <authorList>
            <person name="Cisse O."/>
            <person name="Nguyen A."/>
            <person name="Hewitt D.A."/>
            <person name="Jedd G."/>
            <person name="Stajich J.E."/>
        </authorList>
    </citation>
    <scope>NUCLEOTIDE SEQUENCE [LARGE SCALE GENOMIC DNA]</scope>
    <source>
        <strain evidence="2 3">DAH-3</strain>
    </source>
</reference>
<dbReference type="GO" id="GO:0006888">
    <property type="term" value="P:endoplasmic reticulum to Golgi vesicle-mediated transport"/>
    <property type="evidence" value="ECO:0007669"/>
    <property type="project" value="InterPro"/>
</dbReference>
<dbReference type="GO" id="GO:0070939">
    <property type="term" value="C:Dsl1/NZR complex"/>
    <property type="evidence" value="ECO:0007669"/>
    <property type="project" value="InterPro"/>
</dbReference>
<dbReference type="GO" id="GO:0006890">
    <property type="term" value="P:retrograde vesicle-mediated transport, Golgi to endoplasmic reticulum"/>
    <property type="evidence" value="ECO:0007669"/>
    <property type="project" value="InterPro"/>
</dbReference>
<dbReference type="OMA" id="GMTWEVL"/>
<dbReference type="EMBL" id="LXFE01004155">
    <property type="protein sequence ID" value="OLL21901.1"/>
    <property type="molecule type" value="Genomic_DNA"/>
</dbReference>
<proteinExistence type="predicted"/>
<dbReference type="InterPro" id="IPR007528">
    <property type="entry name" value="RINT1_Tip20"/>
</dbReference>
<dbReference type="STRING" id="1198029.A0A1U7LH95"/>
<dbReference type="InterPro" id="IPR042044">
    <property type="entry name" value="EXOC6PINT-1/Sec15/Tip20_C_dom2"/>
</dbReference>
<feature type="coiled-coil region" evidence="1">
    <location>
        <begin position="64"/>
        <end position="105"/>
    </location>
</feature>
<comment type="caution">
    <text evidence="2">The sequence shown here is derived from an EMBL/GenBank/DDBJ whole genome shotgun (WGS) entry which is preliminary data.</text>
</comment>
<name>A0A1U7LH95_NEOID</name>
<dbReference type="Pfam" id="PF04437">
    <property type="entry name" value="RINT1_TIP1"/>
    <property type="match status" value="1"/>
</dbReference>
<dbReference type="PROSITE" id="PS51386">
    <property type="entry name" value="RINT1_TIP20"/>
    <property type="match status" value="1"/>
</dbReference>
<accession>A0A1U7LH95</accession>
<dbReference type="OrthoDB" id="2189254at2759"/>
<protein>
    <submittedName>
        <fullName evidence="2">RAD50-interacting protein 1</fullName>
    </submittedName>
</protein>
<evidence type="ECO:0000256" key="1">
    <source>
        <dbReference type="SAM" id="Coils"/>
    </source>
</evidence>
<dbReference type="AlphaFoldDB" id="A0A1U7LH95"/>
<evidence type="ECO:0000313" key="3">
    <source>
        <dbReference type="Proteomes" id="UP000186594"/>
    </source>
</evidence>